<comment type="caution">
    <text evidence="1">The sequence shown here is derived from an EMBL/GenBank/DDBJ whole genome shotgun (WGS) entry which is preliminary data.</text>
</comment>
<gene>
    <name evidence="1" type="ORF">THAOC_09271</name>
</gene>
<organism evidence="1 2">
    <name type="scientific">Thalassiosira oceanica</name>
    <name type="common">Marine diatom</name>
    <dbReference type="NCBI Taxonomy" id="159749"/>
    <lineage>
        <taxon>Eukaryota</taxon>
        <taxon>Sar</taxon>
        <taxon>Stramenopiles</taxon>
        <taxon>Ochrophyta</taxon>
        <taxon>Bacillariophyta</taxon>
        <taxon>Coscinodiscophyceae</taxon>
        <taxon>Thalassiosirophycidae</taxon>
        <taxon>Thalassiosirales</taxon>
        <taxon>Thalassiosiraceae</taxon>
        <taxon>Thalassiosira</taxon>
    </lineage>
</organism>
<dbReference type="EMBL" id="AGNL01010020">
    <property type="protein sequence ID" value="EJK69470.1"/>
    <property type="molecule type" value="Genomic_DNA"/>
</dbReference>
<protein>
    <submittedName>
        <fullName evidence="1">Uncharacterized protein</fullName>
    </submittedName>
</protein>
<proteinExistence type="predicted"/>
<feature type="non-terminal residue" evidence="1">
    <location>
        <position position="1"/>
    </location>
</feature>
<name>K0SVJ3_THAOC</name>
<sequence length="84" mass="8812">EGWADMSEQVYIPGGGVHSTNAFDFECASQISAEQYVAAIEVEVATGVHGVFPLPMGMTQERRVIGAVTEAESNPPTGSKATPT</sequence>
<accession>K0SVJ3</accession>
<evidence type="ECO:0000313" key="1">
    <source>
        <dbReference type="EMBL" id="EJK69470.1"/>
    </source>
</evidence>
<reference evidence="1 2" key="1">
    <citation type="journal article" date="2012" name="Genome Biol.">
        <title>Genome and low-iron response of an oceanic diatom adapted to chronic iron limitation.</title>
        <authorList>
            <person name="Lommer M."/>
            <person name="Specht M."/>
            <person name="Roy A.S."/>
            <person name="Kraemer L."/>
            <person name="Andreson R."/>
            <person name="Gutowska M.A."/>
            <person name="Wolf J."/>
            <person name="Bergner S.V."/>
            <person name="Schilhabel M.B."/>
            <person name="Klostermeier U.C."/>
            <person name="Beiko R.G."/>
            <person name="Rosenstiel P."/>
            <person name="Hippler M."/>
            <person name="Laroche J."/>
        </authorList>
    </citation>
    <scope>NUCLEOTIDE SEQUENCE [LARGE SCALE GENOMIC DNA]</scope>
    <source>
        <strain evidence="1 2">CCMP1005</strain>
    </source>
</reference>
<evidence type="ECO:0000313" key="2">
    <source>
        <dbReference type="Proteomes" id="UP000266841"/>
    </source>
</evidence>
<keyword evidence="2" id="KW-1185">Reference proteome</keyword>
<dbReference type="Proteomes" id="UP000266841">
    <property type="component" value="Unassembled WGS sequence"/>
</dbReference>
<dbReference type="AlphaFoldDB" id="K0SVJ3"/>